<feature type="compositionally biased region" description="Polar residues" evidence="13">
    <location>
        <begin position="215"/>
        <end position="227"/>
    </location>
</feature>
<evidence type="ECO:0000256" key="6">
    <source>
        <dbReference type="ARBA" id="ARBA00022786"/>
    </source>
</evidence>
<evidence type="ECO:0000256" key="8">
    <source>
        <dbReference type="ARBA" id="ARBA00022840"/>
    </source>
</evidence>
<gene>
    <name evidence="16" type="ORF">AGERDE_LOCUS1979</name>
</gene>
<evidence type="ECO:0000256" key="4">
    <source>
        <dbReference type="ARBA" id="ARBA00022692"/>
    </source>
</evidence>
<comment type="caution">
    <text evidence="16">The sequence shown here is derived from an EMBL/GenBank/DDBJ whole genome shotgun (WGS) entry which is preliminary data.</text>
</comment>
<feature type="compositionally biased region" description="Low complexity" evidence="13">
    <location>
        <begin position="174"/>
        <end position="188"/>
    </location>
</feature>
<evidence type="ECO:0000313" key="16">
    <source>
        <dbReference type="EMBL" id="CAG8455651.1"/>
    </source>
</evidence>
<evidence type="ECO:0000259" key="15">
    <source>
        <dbReference type="PROSITE" id="PS50127"/>
    </source>
</evidence>
<reference evidence="16" key="1">
    <citation type="submission" date="2021-06" db="EMBL/GenBank/DDBJ databases">
        <authorList>
            <person name="Kallberg Y."/>
            <person name="Tangrot J."/>
            <person name="Rosling A."/>
        </authorList>
    </citation>
    <scope>NUCLEOTIDE SEQUENCE</scope>
    <source>
        <strain evidence="16">MT106</strain>
    </source>
</reference>
<evidence type="ECO:0000256" key="2">
    <source>
        <dbReference type="ARBA" id="ARBA00012486"/>
    </source>
</evidence>
<feature type="compositionally biased region" description="Polar residues" evidence="13">
    <location>
        <begin position="197"/>
        <end position="207"/>
    </location>
</feature>
<dbReference type="PANTHER" id="PTHR24067">
    <property type="entry name" value="UBIQUITIN-CONJUGATING ENZYME E2"/>
    <property type="match status" value="1"/>
</dbReference>
<dbReference type="GO" id="GO:0005789">
    <property type="term" value="C:endoplasmic reticulum membrane"/>
    <property type="evidence" value="ECO:0007669"/>
    <property type="project" value="UniProtKB-SubCell"/>
</dbReference>
<dbReference type="FunFam" id="3.10.110.10:FF:000023">
    <property type="entry name" value="Ubiquitin-conjugating enzyme E2 J2"/>
    <property type="match status" value="1"/>
</dbReference>
<protein>
    <recommendedName>
        <fullName evidence="11">Ubiquitin-conjugating enzyme E2 6</fullName>
        <ecNumber evidence="2">2.3.2.23</ecNumber>
    </recommendedName>
    <alternativeName>
        <fullName evidence="12">E2 ubiquitin-conjugating enzyme 6</fullName>
    </alternativeName>
</protein>
<feature type="domain" description="UBC core" evidence="15">
    <location>
        <begin position="5"/>
        <end position="162"/>
    </location>
</feature>
<evidence type="ECO:0000256" key="10">
    <source>
        <dbReference type="ARBA" id="ARBA00023136"/>
    </source>
</evidence>
<dbReference type="InterPro" id="IPR050113">
    <property type="entry name" value="Ub_conjugating_enzyme"/>
</dbReference>
<keyword evidence="7" id="KW-0256">Endoplasmic reticulum</keyword>
<evidence type="ECO:0000256" key="3">
    <source>
        <dbReference type="ARBA" id="ARBA00022679"/>
    </source>
</evidence>
<evidence type="ECO:0000256" key="12">
    <source>
        <dbReference type="ARBA" id="ARBA00042181"/>
    </source>
</evidence>
<dbReference type="AlphaFoldDB" id="A0A9N8VH50"/>
<organism evidence="16 17">
    <name type="scientific">Ambispora gerdemannii</name>
    <dbReference type="NCBI Taxonomy" id="144530"/>
    <lineage>
        <taxon>Eukaryota</taxon>
        <taxon>Fungi</taxon>
        <taxon>Fungi incertae sedis</taxon>
        <taxon>Mucoromycota</taxon>
        <taxon>Glomeromycotina</taxon>
        <taxon>Glomeromycetes</taxon>
        <taxon>Archaeosporales</taxon>
        <taxon>Ambisporaceae</taxon>
        <taxon>Ambispora</taxon>
    </lineage>
</organism>
<evidence type="ECO:0000256" key="11">
    <source>
        <dbReference type="ARBA" id="ARBA00039885"/>
    </source>
</evidence>
<evidence type="ECO:0000256" key="9">
    <source>
        <dbReference type="ARBA" id="ARBA00022989"/>
    </source>
</evidence>
<dbReference type="GO" id="GO:0005524">
    <property type="term" value="F:ATP binding"/>
    <property type="evidence" value="ECO:0007669"/>
    <property type="project" value="UniProtKB-KW"/>
</dbReference>
<accession>A0A9N8VH50</accession>
<evidence type="ECO:0000313" key="17">
    <source>
        <dbReference type="Proteomes" id="UP000789831"/>
    </source>
</evidence>
<keyword evidence="8" id="KW-0067">ATP-binding</keyword>
<evidence type="ECO:0000256" key="13">
    <source>
        <dbReference type="SAM" id="MobiDB-lite"/>
    </source>
</evidence>
<comment type="subcellular location">
    <subcellularLocation>
        <location evidence="1">Endoplasmic reticulum membrane</location>
    </subcellularLocation>
</comment>
<dbReference type="PROSITE" id="PS50127">
    <property type="entry name" value="UBC_2"/>
    <property type="match status" value="1"/>
</dbReference>
<dbReference type="InterPro" id="IPR000608">
    <property type="entry name" value="UBC"/>
</dbReference>
<dbReference type="EMBL" id="CAJVPL010000152">
    <property type="protein sequence ID" value="CAG8455651.1"/>
    <property type="molecule type" value="Genomic_DNA"/>
</dbReference>
<evidence type="ECO:0000256" key="14">
    <source>
        <dbReference type="SAM" id="Phobius"/>
    </source>
</evidence>
<evidence type="ECO:0000256" key="1">
    <source>
        <dbReference type="ARBA" id="ARBA00004586"/>
    </source>
</evidence>
<dbReference type="Gene3D" id="3.10.110.10">
    <property type="entry name" value="Ubiquitin Conjugating Enzyme"/>
    <property type="match status" value="1"/>
</dbReference>
<dbReference type="CDD" id="cd23799">
    <property type="entry name" value="UBCc_UBE2J"/>
    <property type="match status" value="1"/>
</dbReference>
<dbReference type="InterPro" id="IPR016135">
    <property type="entry name" value="UBQ-conjugating_enzyme/RWD"/>
</dbReference>
<name>A0A9N8VH50_9GLOM</name>
<keyword evidence="6" id="KW-0833">Ubl conjugation pathway</keyword>
<keyword evidence="9 14" id="KW-1133">Transmembrane helix</keyword>
<proteinExistence type="predicted"/>
<dbReference type="Pfam" id="PF00179">
    <property type="entry name" value="UQ_con"/>
    <property type="match status" value="1"/>
</dbReference>
<feature type="region of interest" description="Disordered" evidence="13">
    <location>
        <begin position="174"/>
        <end position="227"/>
    </location>
</feature>
<keyword evidence="10 14" id="KW-0472">Membrane</keyword>
<dbReference type="EC" id="2.3.2.23" evidence="2"/>
<keyword evidence="4 14" id="KW-0812">Transmembrane</keyword>
<sequence>MATKAAYKRLTKEYIAFQKNPPPYLIAKPLDSNILEWHYVIRGPPDTPYHNGEYHGVLTFPSEYPYKPPAIRMTTPSGRFQPDARLCLSMSDFHPSTWNPGWSVSTILNGLLSFMCSNEATTGSIKTTDADKKIYAGRSHHYNLNDPKFKEIFPDLCIAEAVPVEILFPLYQSSSNTSPTSNTIKSPKVNSRLDASKPNQPIASPTIQRKEAAQQRANSLGNKGGENPSQRIFDQWRKWVIFLLLCLYLVVTKLLARSSEAVSGSAAGDAGGI</sequence>
<dbReference type="SMART" id="SM00212">
    <property type="entry name" value="UBCc"/>
    <property type="match status" value="1"/>
</dbReference>
<dbReference type="SUPFAM" id="SSF54495">
    <property type="entry name" value="UBC-like"/>
    <property type="match status" value="1"/>
</dbReference>
<feature type="transmembrane region" description="Helical" evidence="14">
    <location>
        <begin position="239"/>
        <end position="256"/>
    </location>
</feature>
<dbReference type="GO" id="GO:0061631">
    <property type="term" value="F:ubiquitin conjugating enzyme activity"/>
    <property type="evidence" value="ECO:0007669"/>
    <property type="project" value="UniProtKB-EC"/>
</dbReference>
<evidence type="ECO:0000256" key="7">
    <source>
        <dbReference type="ARBA" id="ARBA00022824"/>
    </source>
</evidence>
<keyword evidence="3" id="KW-0808">Transferase</keyword>
<dbReference type="Proteomes" id="UP000789831">
    <property type="component" value="Unassembled WGS sequence"/>
</dbReference>
<evidence type="ECO:0000256" key="5">
    <source>
        <dbReference type="ARBA" id="ARBA00022741"/>
    </source>
</evidence>
<dbReference type="OrthoDB" id="1158011at2759"/>
<keyword evidence="5" id="KW-0547">Nucleotide-binding</keyword>
<keyword evidence="17" id="KW-1185">Reference proteome</keyword>